<dbReference type="InterPro" id="IPR005791">
    <property type="entry name" value="SecD"/>
</dbReference>
<dbReference type="Proteomes" id="UP000305471">
    <property type="component" value="Unassembled WGS sequence"/>
</dbReference>
<feature type="transmembrane region" description="Helical" evidence="10">
    <location>
        <begin position="415"/>
        <end position="433"/>
    </location>
</feature>
<dbReference type="NCBIfam" id="TIGR01129">
    <property type="entry name" value="secD"/>
    <property type="match status" value="1"/>
</dbReference>
<dbReference type="PRINTS" id="PR01755">
    <property type="entry name" value="SECFTRNLCASE"/>
</dbReference>
<keyword evidence="9 10" id="KW-0472">Membrane</keyword>
<dbReference type="NCBIfam" id="TIGR00916">
    <property type="entry name" value="2A0604s01"/>
    <property type="match status" value="1"/>
</dbReference>
<dbReference type="GO" id="GO:0065002">
    <property type="term" value="P:intracellular protein transmembrane transport"/>
    <property type="evidence" value="ECO:0007669"/>
    <property type="project" value="UniProtKB-UniRule"/>
</dbReference>
<dbReference type="GO" id="GO:0043952">
    <property type="term" value="P:protein transport by the Sec complex"/>
    <property type="evidence" value="ECO:0007669"/>
    <property type="project" value="UniProtKB-UniRule"/>
</dbReference>
<dbReference type="NCBIfam" id="NF009583">
    <property type="entry name" value="PRK13024.1-3"/>
    <property type="match status" value="1"/>
</dbReference>
<dbReference type="NCBIfam" id="TIGR00966">
    <property type="entry name" value="transloc_SecF"/>
    <property type="match status" value="1"/>
</dbReference>
<evidence type="ECO:0000313" key="13">
    <source>
        <dbReference type="EMBL" id="TKB04736.1"/>
    </source>
</evidence>
<dbReference type="InterPro" id="IPR055344">
    <property type="entry name" value="SecD_SecF_C_bact"/>
</dbReference>
<evidence type="ECO:0000259" key="12">
    <source>
        <dbReference type="PROSITE" id="PS50156"/>
    </source>
</evidence>
<dbReference type="InterPro" id="IPR022646">
    <property type="entry name" value="SecD/SecF_CS"/>
</dbReference>
<feature type="domain" description="SSD" evidence="12">
    <location>
        <begin position="701"/>
        <end position="830"/>
    </location>
</feature>
<feature type="transmembrane region" description="Helical" evidence="10">
    <location>
        <begin position="674"/>
        <end position="694"/>
    </location>
</feature>
<keyword evidence="8 10" id="KW-0811">Translocation</keyword>
<dbReference type="InterPro" id="IPR048634">
    <property type="entry name" value="SecD_SecF_C"/>
</dbReference>
<gene>
    <name evidence="10 13" type="primary">secD</name>
    <name evidence="11" type="synonym">secF</name>
    <name evidence="13" type="ORF">E5672_01185</name>
</gene>
<comment type="function">
    <text evidence="10">Part of the Sec protein translocase complex. Interacts with the SecYEG preprotein conducting channel. SecDF uses the proton motive force (PMF) to complete protein translocation after the ATP-dependent function of SecA.</text>
</comment>
<evidence type="ECO:0000256" key="10">
    <source>
        <dbReference type="HAMAP-Rule" id="MF_01463"/>
    </source>
</evidence>
<dbReference type="GO" id="GO:0005886">
    <property type="term" value="C:plasma membrane"/>
    <property type="evidence" value="ECO:0007669"/>
    <property type="project" value="UniProtKB-SubCell"/>
</dbReference>
<dbReference type="HAMAP" id="MF_01464_B">
    <property type="entry name" value="SecF_B"/>
    <property type="match status" value="1"/>
</dbReference>
<evidence type="ECO:0000313" key="14">
    <source>
        <dbReference type="Proteomes" id="UP000305471"/>
    </source>
</evidence>
<feature type="transmembrane region" description="Helical" evidence="10">
    <location>
        <begin position="701"/>
        <end position="721"/>
    </location>
</feature>
<comment type="subunit">
    <text evidence="11">Forms a complex with SecD. Part of the essential Sec protein translocation apparatus which comprises SecA, SecYEG and auxiliary proteins SecDF-YajC and YidC.</text>
</comment>
<feature type="transmembrane region" description="Helical" evidence="10">
    <location>
        <begin position="458"/>
        <end position="480"/>
    </location>
</feature>
<protein>
    <recommendedName>
        <fullName evidence="10 11">Multifunctional fusion protein</fullName>
    </recommendedName>
    <domain>
        <recommendedName>
            <fullName evidence="10">Protein translocase subunit SecD</fullName>
        </recommendedName>
    </domain>
    <domain>
        <recommendedName>
            <fullName evidence="11">Protein-export membrane protein SecF</fullName>
        </recommendedName>
    </domain>
</protein>
<dbReference type="InterPro" id="IPR054384">
    <property type="entry name" value="SecDF_P1_head"/>
</dbReference>
<name>A0A4U0ZIM9_9ALTE</name>
<comment type="similarity">
    <text evidence="10">Belongs to the SecD/SecF family. SecD subfamily.</text>
</comment>
<keyword evidence="2 10" id="KW-0813">Transport</keyword>
<evidence type="ECO:0000256" key="8">
    <source>
        <dbReference type="ARBA" id="ARBA00023010"/>
    </source>
</evidence>
<comment type="subcellular location">
    <subcellularLocation>
        <location evidence="1 10">Cell membrane</location>
        <topology evidence="1 10">Multi-pass membrane protein</topology>
    </subcellularLocation>
</comment>
<organism evidence="13 14">
    <name type="scientific">Alteromonas portus</name>
    <dbReference type="NCBI Taxonomy" id="2565549"/>
    <lineage>
        <taxon>Bacteria</taxon>
        <taxon>Pseudomonadati</taxon>
        <taxon>Pseudomonadota</taxon>
        <taxon>Gammaproteobacteria</taxon>
        <taxon>Alteromonadales</taxon>
        <taxon>Alteromonadaceae</taxon>
        <taxon>Alteromonas/Salinimonas group</taxon>
        <taxon>Alteromonas</taxon>
    </lineage>
</organism>
<sequence>MARFSFRGLVYVLIVMLGLLSAAPNILPQSIKQQLPTWYTSSTLSLGLDLQGGSHLLLAADTNALFEKQLNSFSSDLFTALRSQNVRYTKTSHSLTHKTGSHSSPGSVVFTLRNPDDVRKVKDTAYQISAQPSGSSALDVTIKQNTVTLTLNELYTEQLIKDTLSRSVEVVRKRLNETGLTEPSVTLQGKDAILVQMPGMSDPTQVKKLLGTTAQMTFHWAANSQSEQVMNKQDMAGNTYRLEQKVALEGEHITDAAGVLSSETGQPVVTFRLDSAGAKQFATMTRDNIGRVLAIVLDDKVVTAPVINSVIPGGRGEITGNFTLPEAGNTALMLRTGALPVPLTIIEERSVGPDLGSDAIQTGVESGVAGALLVLAFMVAIYGRWGAIASFALCINMALVFGALTLFGATLTLPGIAGLILTMGMAVDANILINERIREESKKGRPAASAIQVGFDKAFATIVDSNFTTLIAVSLLFMFGSGPIKGFAITIALGLVSSVFTAVALTKMLMLRVVKSKQKNTQDRAQQRLPLHFSSPFLRLTDKLSGINFLARRKVALAVSVVLTVLSIGLFAKPGLHYGVDFTGGTMIELTAPSLSTDELRNVIQSNGFEQIAIQEYGSEHHYLLRAPVLDSGGELENSNAKQTDALKRAISQADSEVRFDKIDMVGPKVSGGFAELSILALLIAGGGMLVYLWARFEAHFATAALLTVILDLTKTIGFFALTGIEFNLTAVAALLALIGYSINDKVVVLDRIRELLRLDSNKPLADTINEAVNSTLSRTVFTSVTTLLALLPMAIFGGDAVESFAVPMVFAVVIGTSSTLFITSTLLYLLGSRREKQGKAQLKPTAEEIKASLSHIP</sequence>
<dbReference type="InterPro" id="IPR005665">
    <property type="entry name" value="SecF_bac"/>
</dbReference>
<keyword evidence="5 10" id="KW-0812">Transmembrane</keyword>
<keyword evidence="3 10" id="KW-1003">Cell membrane</keyword>
<dbReference type="InterPro" id="IPR000731">
    <property type="entry name" value="SSD"/>
</dbReference>
<comment type="similarity">
    <text evidence="11">Belongs to the SecD/SecF family. SecF subfamily.</text>
</comment>
<dbReference type="PANTHER" id="PTHR30081:SF1">
    <property type="entry name" value="PROTEIN TRANSLOCASE SUBUNIT SECD"/>
    <property type="match status" value="1"/>
</dbReference>
<evidence type="ECO:0000256" key="9">
    <source>
        <dbReference type="ARBA" id="ARBA00023136"/>
    </source>
</evidence>
<feature type="transmembrane region" description="Helical" evidence="10">
    <location>
        <begin position="366"/>
        <end position="383"/>
    </location>
</feature>
<keyword evidence="7 10" id="KW-1133">Transmembrane helix</keyword>
<feature type="transmembrane region" description="Helical" evidence="10">
    <location>
        <begin position="390"/>
        <end position="409"/>
    </location>
</feature>
<comment type="caution">
    <text evidence="13">The sequence shown here is derived from an EMBL/GenBank/DDBJ whole genome shotgun (WGS) entry which is preliminary data.</text>
</comment>
<feature type="transmembrane region" description="Helical" evidence="10">
    <location>
        <begin position="555"/>
        <end position="572"/>
    </location>
</feature>
<reference evidence="13 14" key="1">
    <citation type="submission" date="2019-04" db="EMBL/GenBank/DDBJ databases">
        <title>Alteromonas portus sp. nov., an alginate lyase-excreting marine bacterium.</title>
        <authorList>
            <person name="Huang H."/>
            <person name="Mo K."/>
            <person name="Bao S."/>
        </authorList>
    </citation>
    <scope>NUCLEOTIDE SEQUENCE [LARGE SCALE GENOMIC DNA]</scope>
    <source>
        <strain evidence="13 14">HB161718</strain>
    </source>
</reference>
<keyword evidence="4" id="KW-0997">Cell inner membrane</keyword>
<feature type="transmembrane region" description="Helical" evidence="10">
    <location>
        <begin position="486"/>
        <end position="510"/>
    </location>
</feature>
<evidence type="ECO:0000256" key="3">
    <source>
        <dbReference type="ARBA" id="ARBA00022475"/>
    </source>
</evidence>
<dbReference type="InterPro" id="IPR022645">
    <property type="entry name" value="SecD/SecF_bac"/>
</dbReference>
<proteinExistence type="inferred from homology"/>
<feature type="transmembrane region" description="Helical" evidence="10">
    <location>
        <begin position="727"/>
        <end position="744"/>
    </location>
</feature>
<dbReference type="AlphaFoldDB" id="A0A4U0ZIM9"/>
<evidence type="ECO:0000256" key="5">
    <source>
        <dbReference type="ARBA" id="ARBA00022692"/>
    </source>
</evidence>
<dbReference type="GO" id="GO:0015450">
    <property type="term" value="F:protein-transporting ATPase activity"/>
    <property type="evidence" value="ECO:0007669"/>
    <property type="project" value="InterPro"/>
</dbReference>
<keyword evidence="6 10" id="KW-0653">Protein transport</keyword>
<feature type="transmembrane region" description="Helical" evidence="10">
    <location>
        <begin position="805"/>
        <end position="831"/>
    </location>
</feature>
<dbReference type="Pfam" id="PF07549">
    <property type="entry name" value="Sec_GG"/>
    <property type="match status" value="2"/>
</dbReference>
<dbReference type="FunFam" id="1.20.1640.10:FF:000004">
    <property type="entry name" value="Protein translocase subunit SecD"/>
    <property type="match status" value="1"/>
</dbReference>
<dbReference type="Pfam" id="PF22599">
    <property type="entry name" value="SecDF_P1_head"/>
    <property type="match status" value="1"/>
</dbReference>
<dbReference type="RefSeq" id="WP_136780562.1">
    <property type="nucleotide sequence ID" value="NZ_SWCO01000001.1"/>
</dbReference>
<evidence type="ECO:0000256" key="7">
    <source>
        <dbReference type="ARBA" id="ARBA00022989"/>
    </source>
</evidence>
<evidence type="ECO:0000256" key="4">
    <source>
        <dbReference type="ARBA" id="ARBA00022519"/>
    </source>
</evidence>
<dbReference type="SUPFAM" id="SSF82866">
    <property type="entry name" value="Multidrug efflux transporter AcrB transmembrane domain"/>
    <property type="match status" value="2"/>
</dbReference>
<feature type="transmembrane region" description="Helical" evidence="10">
    <location>
        <begin position="781"/>
        <end position="799"/>
    </location>
</feature>
<dbReference type="OrthoDB" id="9805019at2"/>
<dbReference type="PROSITE" id="PS50156">
    <property type="entry name" value="SSD"/>
    <property type="match status" value="1"/>
</dbReference>
<dbReference type="PANTHER" id="PTHR30081">
    <property type="entry name" value="PROTEIN-EXPORT MEMBRANE PROTEIN SEC"/>
    <property type="match status" value="1"/>
</dbReference>
<comment type="caution">
    <text evidence="10">Lacks conserved residue(s) required for the propagation of feature annotation.</text>
</comment>
<evidence type="ECO:0000256" key="1">
    <source>
        <dbReference type="ARBA" id="ARBA00004651"/>
    </source>
</evidence>
<dbReference type="Gene3D" id="3.30.1360.200">
    <property type="match status" value="1"/>
</dbReference>
<dbReference type="Pfam" id="PF02355">
    <property type="entry name" value="SecD_SecF_C"/>
    <property type="match status" value="2"/>
</dbReference>
<evidence type="ECO:0000256" key="11">
    <source>
        <dbReference type="HAMAP-Rule" id="MF_01464"/>
    </source>
</evidence>
<dbReference type="Pfam" id="PF21760">
    <property type="entry name" value="SecD_1st"/>
    <property type="match status" value="1"/>
</dbReference>
<dbReference type="GO" id="GO:0006605">
    <property type="term" value="P:protein targeting"/>
    <property type="evidence" value="ECO:0007669"/>
    <property type="project" value="UniProtKB-UniRule"/>
</dbReference>
<dbReference type="Gene3D" id="3.30.70.3400">
    <property type="match status" value="1"/>
</dbReference>
<accession>A0A4U0ZIM9</accession>
<dbReference type="HAMAP" id="MF_01463_B">
    <property type="entry name" value="SecD_B"/>
    <property type="match status" value="1"/>
</dbReference>
<comment type="subunit">
    <text evidence="10">Forms a complex with SecF. Part of the essential Sec protein translocation apparatus which comprises SecA, SecYEG and auxiliary proteins SecDF-YajC and YidC.</text>
</comment>
<dbReference type="EMBL" id="SWCO01000001">
    <property type="protein sequence ID" value="TKB04736.1"/>
    <property type="molecule type" value="Genomic_DNA"/>
</dbReference>
<dbReference type="Gene3D" id="1.20.1640.10">
    <property type="entry name" value="Multidrug efflux transporter AcrB transmembrane domain"/>
    <property type="match status" value="2"/>
</dbReference>
<evidence type="ECO:0000256" key="6">
    <source>
        <dbReference type="ARBA" id="ARBA00022927"/>
    </source>
</evidence>
<dbReference type="InterPro" id="IPR048631">
    <property type="entry name" value="SecD_1st"/>
</dbReference>
<evidence type="ECO:0000256" key="2">
    <source>
        <dbReference type="ARBA" id="ARBA00022448"/>
    </source>
</evidence>
<dbReference type="InterPro" id="IPR022813">
    <property type="entry name" value="SecD/SecF_arch_bac"/>
</dbReference>
<keyword evidence="14" id="KW-1185">Reference proteome</keyword>